<organism evidence="1 2">
    <name type="scientific">Cupriavidus alkaliphilus</name>
    <dbReference type="NCBI Taxonomy" id="942866"/>
    <lineage>
        <taxon>Bacteria</taxon>
        <taxon>Pseudomonadati</taxon>
        <taxon>Pseudomonadota</taxon>
        <taxon>Betaproteobacteria</taxon>
        <taxon>Burkholderiales</taxon>
        <taxon>Burkholderiaceae</taxon>
        <taxon>Cupriavidus</taxon>
    </lineage>
</organism>
<dbReference type="Proteomes" id="UP000578036">
    <property type="component" value="Unassembled WGS sequence"/>
</dbReference>
<gene>
    <name evidence="1" type="ORF">FHX61_005309</name>
</gene>
<accession>A0A7W4VGD3</accession>
<proteinExistence type="predicted"/>
<name>A0A7W4VGD3_9BURK</name>
<evidence type="ECO:0000313" key="1">
    <source>
        <dbReference type="EMBL" id="MBB3010628.1"/>
    </source>
</evidence>
<sequence>MTTIETHPVQATHPVIKAPKVVTMRAYEVYCHLYGEQEAMVTGGCRGGFGSGELIAFLYAHSFPKSEWRARVDEAFRGMVNK</sequence>
<keyword evidence="2" id="KW-1185">Reference proteome</keyword>
<dbReference type="AlphaFoldDB" id="A0A7W4VGD3"/>
<dbReference type="RefSeq" id="WP_183300670.1">
    <property type="nucleotide sequence ID" value="NZ_JACHWF010000009.1"/>
</dbReference>
<protein>
    <submittedName>
        <fullName evidence="1">Uncharacterized protein</fullName>
    </submittedName>
</protein>
<evidence type="ECO:0000313" key="2">
    <source>
        <dbReference type="Proteomes" id="UP000578036"/>
    </source>
</evidence>
<comment type="caution">
    <text evidence="1">The sequence shown here is derived from an EMBL/GenBank/DDBJ whole genome shotgun (WGS) entry which is preliminary data.</text>
</comment>
<reference evidence="1 2" key="1">
    <citation type="submission" date="2020-08" db="EMBL/GenBank/DDBJ databases">
        <title>Genomic Encyclopedia of Type Strains, Phase IV (KMG-V): Genome sequencing to study the core and pangenomes of soil and plant-associated prokaryotes.</title>
        <authorList>
            <person name="Whitman W."/>
        </authorList>
    </citation>
    <scope>NUCLEOTIDE SEQUENCE [LARGE SCALE GENOMIC DNA]</scope>
    <source>
        <strain evidence="1 2">SLV-2362</strain>
    </source>
</reference>
<dbReference type="EMBL" id="JACHWF010000009">
    <property type="protein sequence ID" value="MBB3010628.1"/>
    <property type="molecule type" value="Genomic_DNA"/>
</dbReference>